<dbReference type="AlphaFoldDB" id="A0AAV7D0U9"/>
<keyword evidence="5" id="KW-0479">Metal-binding</keyword>
<evidence type="ECO:0000313" key="12">
    <source>
        <dbReference type="Proteomes" id="UP000824782"/>
    </source>
</evidence>
<keyword evidence="7" id="KW-0560">Oxidoreductase</keyword>
<evidence type="ECO:0000256" key="7">
    <source>
        <dbReference type="ARBA" id="ARBA00023002"/>
    </source>
</evidence>
<dbReference type="Proteomes" id="UP000824782">
    <property type="component" value="Unassembled WGS sequence"/>
</dbReference>
<dbReference type="GO" id="GO:0046874">
    <property type="term" value="P:quinolinate metabolic process"/>
    <property type="evidence" value="ECO:0007669"/>
    <property type="project" value="TreeGrafter"/>
</dbReference>
<evidence type="ECO:0000256" key="10">
    <source>
        <dbReference type="ARBA" id="ARBA00067051"/>
    </source>
</evidence>
<dbReference type="InterPro" id="IPR014710">
    <property type="entry name" value="RmlC-like_jellyroll"/>
</dbReference>
<dbReference type="EMBL" id="WNYA01000002">
    <property type="protein sequence ID" value="KAG8590793.1"/>
    <property type="molecule type" value="Genomic_DNA"/>
</dbReference>
<dbReference type="GO" id="GO:0005506">
    <property type="term" value="F:iron ion binding"/>
    <property type="evidence" value="ECO:0007669"/>
    <property type="project" value="InterPro"/>
</dbReference>
<evidence type="ECO:0000256" key="3">
    <source>
        <dbReference type="ARBA" id="ARBA00022490"/>
    </source>
</evidence>
<dbReference type="Pfam" id="PF06052">
    <property type="entry name" value="3-HAO"/>
    <property type="match status" value="1"/>
</dbReference>
<evidence type="ECO:0000256" key="2">
    <source>
        <dbReference type="ARBA" id="ARBA00002752"/>
    </source>
</evidence>
<keyword evidence="6" id="KW-0223">Dioxygenase</keyword>
<evidence type="ECO:0000256" key="8">
    <source>
        <dbReference type="ARBA" id="ARBA00023004"/>
    </source>
</evidence>
<dbReference type="GO" id="GO:0000334">
    <property type="term" value="F:3-hydroxyanthranilate 3,4-dioxygenase activity"/>
    <property type="evidence" value="ECO:0007669"/>
    <property type="project" value="UniProtKB-EC"/>
</dbReference>
<evidence type="ECO:0000256" key="4">
    <source>
        <dbReference type="ARBA" id="ARBA00022642"/>
    </source>
</evidence>
<evidence type="ECO:0000256" key="1">
    <source>
        <dbReference type="ARBA" id="ARBA00001954"/>
    </source>
</evidence>
<dbReference type="GO" id="GO:0034354">
    <property type="term" value="P:'de novo' NAD+ biosynthetic process from L-tryptophan"/>
    <property type="evidence" value="ECO:0007669"/>
    <property type="project" value="TreeGrafter"/>
</dbReference>
<keyword evidence="3" id="KW-0963">Cytoplasm</keyword>
<organism evidence="11 12">
    <name type="scientific">Engystomops pustulosus</name>
    <name type="common">Tungara frog</name>
    <name type="synonym">Physalaemus pustulosus</name>
    <dbReference type="NCBI Taxonomy" id="76066"/>
    <lineage>
        <taxon>Eukaryota</taxon>
        <taxon>Metazoa</taxon>
        <taxon>Chordata</taxon>
        <taxon>Craniata</taxon>
        <taxon>Vertebrata</taxon>
        <taxon>Euteleostomi</taxon>
        <taxon>Amphibia</taxon>
        <taxon>Batrachia</taxon>
        <taxon>Anura</taxon>
        <taxon>Neobatrachia</taxon>
        <taxon>Hyloidea</taxon>
        <taxon>Leptodactylidae</taxon>
        <taxon>Leiuperinae</taxon>
        <taxon>Engystomops</taxon>
    </lineage>
</organism>
<keyword evidence="8" id="KW-0408">Iron</keyword>
<reference evidence="11" key="1">
    <citation type="thesis" date="2020" institute="ProQuest LLC" country="789 East Eisenhower Parkway, Ann Arbor, MI, USA">
        <title>Comparative Genomics and Chromosome Evolution.</title>
        <authorList>
            <person name="Mudd A.B."/>
        </authorList>
    </citation>
    <scope>NUCLEOTIDE SEQUENCE</scope>
    <source>
        <strain evidence="11">237g6f4</strain>
        <tissue evidence="11">Blood</tissue>
    </source>
</reference>
<keyword evidence="4" id="KW-0662">Pyridine nucleotide biosynthesis</keyword>
<comment type="cofactor">
    <cofactor evidence="1">
        <name>Fe(2+)</name>
        <dbReference type="ChEBI" id="CHEBI:29033"/>
    </cofactor>
</comment>
<evidence type="ECO:0000256" key="5">
    <source>
        <dbReference type="ARBA" id="ARBA00022723"/>
    </source>
</evidence>
<comment type="caution">
    <text evidence="11">The sequence shown here is derived from an EMBL/GenBank/DDBJ whole genome shotgun (WGS) entry which is preliminary data.</text>
</comment>
<keyword evidence="12" id="KW-1185">Reference proteome</keyword>
<name>A0AAV7D0U9_ENGPU</name>
<dbReference type="Gene3D" id="2.60.120.10">
    <property type="entry name" value="Jelly Rolls"/>
    <property type="match status" value="1"/>
</dbReference>
<dbReference type="EC" id="1.13.11.6" evidence="10"/>
<comment type="catalytic activity">
    <reaction evidence="9">
        <text>3-hydroxyanthranilate + O2 = (2Z,4Z)-2-amino-3-carboxymuconate 6-semialdehyde</text>
        <dbReference type="Rhea" id="RHEA:17953"/>
        <dbReference type="ChEBI" id="CHEBI:15379"/>
        <dbReference type="ChEBI" id="CHEBI:36559"/>
        <dbReference type="ChEBI" id="CHEBI:77612"/>
        <dbReference type="EC" id="1.13.11.6"/>
    </reaction>
</comment>
<dbReference type="InterPro" id="IPR011051">
    <property type="entry name" value="RmlC_Cupin_sf"/>
</dbReference>
<dbReference type="PANTHER" id="PTHR15497:SF1">
    <property type="entry name" value="3-HYDROXYANTHRANILATE 3,4-DIOXYGENASE"/>
    <property type="match status" value="1"/>
</dbReference>
<dbReference type="InterPro" id="IPR010329">
    <property type="entry name" value="3hydroanth_dOase"/>
</dbReference>
<evidence type="ECO:0000256" key="9">
    <source>
        <dbReference type="ARBA" id="ARBA00052793"/>
    </source>
</evidence>
<gene>
    <name evidence="11" type="ORF">GDO81_006906</name>
</gene>
<comment type="function">
    <text evidence="2">Catalyzes the oxidative ring opening of 3-hydroxyanthranilate to 2-amino-3-carboxymuconate semialdehyde, which spontaneously cyclizes to quinolinate.</text>
</comment>
<evidence type="ECO:0000256" key="6">
    <source>
        <dbReference type="ARBA" id="ARBA00022964"/>
    </source>
</evidence>
<proteinExistence type="predicted"/>
<sequence length="254" mass="29479">MFVGGPNQRKDYHIEEGEELFYQLEGDMCLKIIENGEHKDIYIKEGEMFLLPARIPHSPQRFENTVGLVFERRRSETEKDGLRYYVDNSTEVLFEKWFHCEDLGTQLAPIINEFFNSKAYKTGKPDTDQIPEKMPFQLNPEKVMEPFSFQSWLDSHRLDIDNDRHVNVFEDRFETKAAVFGAGDTTEGTLYAETWVWQLEGASVLTVGEKTRSLMAGESVLIPRQSSFSWKRNDGCIALCVRMEPAPKKKRNNH</sequence>
<dbReference type="PANTHER" id="PTHR15497">
    <property type="entry name" value="3-HYDROXYANTHRANILATE 3,4-DIOXYGENASE"/>
    <property type="match status" value="1"/>
</dbReference>
<dbReference type="GO" id="GO:0005737">
    <property type="term" value="C:cytoplasm"/>
    <property type="evidence" value="ECO:0007669"/>
    <property type="project" value="TreeGrafter"/>
</dbReference>
<protein>
    <recommendedName>
        <fullName evidence="10">3-hydroxyanthranilate 3,4-dioxygenase</fullName>
        <ecNumber evidence="10">1.13.11.6</ecNumber>
    </recommendedName>
</protein>
<evidence type="ECO:0000313" key="11">
    <source>
        <dbReference type="EMBL" id="KAG8590793.1"/>
    </source>
</evidence>
<accession>A0AAV7D0U9</accession>
<dbReference type="CDD" id="cd06123">
    <property type="entry name" value="cupin_HAO"/>
    <property type="match status" value="1"/>
</dbReference>
<dbReference type="FunFam" id="2.60.120.10:FF:000077">
    <property type="entry name" value="3-hydroxyanthranilate 3,4-dioxygenase"/>
    <property type="match status" value="1"/>
</dbReference>
<dbReference type="SUPFAM" id="SSF51182">
    <property type="entry name" value="RmlC-like cupins"/>
    <property type="match status" value="2"/>
</dbReference>